<dbReference type="Gene3D" id="3.90.550.10">
    <property type="entry name" value="Spore Coat Polysaccharide Biosynthesis Protein SpsA, Chain A"/>
    <property type="match status" value="1"/>
</dbReference>
<dbReference type="CDD" id="cd00761">
    <property type="entry name" value="Glyco_tranf_GTA_type"/>
    <property type="match status" value="1"/>
</dbReference>
<keyword evidence="1" id="KW-1133">Transmembrane helix</keyword>
<proteinExistence type="predicted"/>
<dbReference type="EMBL" id="PDPS01000030">
    <property type="protein sequence ID" value="PID56913.1"/>
    <property type="molecule type" value="Genomic_DNA"/>
</dbReference>
<dbReference type="Proteomes" id="UP000229740">
    <property type="component" value="Unassembled WGS sequence"/>
</dbReference>
<reference evidence="3 4" key="1">
    <citation type="submission" date="2017-10" db="EMBL/GenBank/DDBJ databases">
        <title>Novel microbial diversity and functional potential in the marine mammal oral microbiome.</title>
        <authorList>
            <person name="Dudek N.K."/>
            <person name="Sun C.L."/>
            <person name="Burstein D."/>
            <person name="Kantor R.S."/>
            <person name="Aliaga Goltsman D.S."/>
            <person name="Bik E.M."/>
            <person name="Thomas B.C."/>
            <person name="Banfield J.F."/>
            <person name="Relman D.A."/>
        </authorList>
    </citation>
    <scope>NUCLEOTIDE SEQUENCE [LARGE SCALE GENOMIC DNA]</scope>
    <source>
        <strain evidence="3">DOLZORAL124_49_17</strain>
    </source>
</reference>
<dbReference type="InterPro" id="IPR027417">
    <property type="entry name" value="P-loop_NTPase"/>
</dbReference>
<protein>
    <recommendedName>
        <fullName evidence="2">Glycosyltransferase 2-like domain-containing protein</fullName>
    </recommendedName>
</protein>
<comment type="caution">
    <text evidence="3">The sequence shown here is derived from an EMBL/GenBank/DDBJ whole genome shotgun (WGS) entry which is preliminary data.</text>
</comment>
<dbReference type="SUPFAM" id="SSF53448">
    <property type="entry name" value="Nucleotide-diphospho-sugar transferases"/>
    <property type="match status" value="1"/>
</dbReference>
<feature type="transmembrane region" description="Helical" evidence="1">
    <location>
        <begin position="603"/>
        <end position="625"/>
    </location>
</feature>
<sequence>MLVDMTEKIYKTTPNNVYTKNMKFRILAHTDQKSIDAMYNDYSPVFVLTTGRSGSKFLASLLNLSPDIRAYHEPKPALQYFSNFAYQHQDDKRLLTTMIDAARMELVLEAYIHGKIFVESNQCSTFFAPVIKDLFRRSKFVHLVRHPGDFVRSAARKGFHQNDSIWEAGRVRMKDTDTWDRLGQLERLSWLWKTSHQFIEDFKTQIKADRIMTCRIEDILHETTVVQTLLDFIGADTIPAETIQEVQQIKINELRIGPDEPPNMKKVAHFPTYPVWDQQMKELLRHYSGQLAEIYGYDLGGECDRTVQQRRPGQGHTPLLSIIIPNYNNAEYLRECLDSVLAQTYENIEILVCDDCSTDASRAIIQQYEQDYPHKLRALYLKANRGVASARNHALQHARGEYVSTLDSDDYYQDHRKLEKEMDLIAYHKREFDKEIIAFSDIVLVNDDKSISCYQALAQGIEEGPVFEKLLTRSCMVPRDFIALRSAYLACGGYNPAFTTHEDWDLKIQLALRHEFYFTGIAGTAYRRHGKGLSSGPFRKKTKNLWRVFHANIEFGTDCDQKRRLEDAFSHFMVQRDKEYHEYLKYQVCQISAERGKWQGRAFYIKALLYDFGVYGAILILSLLVQKLWRKIRYALTQVRHRLELRSLLVEKKIKLIVFAQKIL</sequence>
<evidence type="ECO:0000313" key="3">
    <source>
        <dbReference type="EMBL" id="PID56913.1"/>
    </source>
</evidence>
<keyword evidence="1" id="KW-0472">Membrane</keyword>
<gene>
    <name evidence="3" type="ORF">CSB45_09655</name>
</gene>
<keyword evidence="1" id="KW-0812">Transmembrane</keyword>
<dbReference type="Pfam" id="PF13469">
    <property type="entry name" value="Sulfotransfer_3"/>
    <property type="match status" value="1"/>
</dbReference>
<dbReference type="InterPro" id="IPR050834">
    <property type="entry name" value="Glycosyltransf_2"/>
</dbReference>
<dbReference type="Gene3D" id="3.40.50.300">
    <property type="entry name" value="P-loop containing nucleotide triphosphate hydrolases"/>
    <property type="match status" value="1"/>
</dbReference>
<evidence type="ECO:0000259" key="2">
    <source>
        <dbReference type="Pfam" id="PF00535"/>
    </source>
</evidence>
<dbReference type="InterPro" id="IPR029044">
    <property type="entry name" value="Nucleotide-diphossugar_trans"/>
</dbReference>
<dbReference type="AlphaFoldDB" id="A0A2G6E4A9"/>
<feature type="domain" description="Glycosyltransferase 2-like" evidence="2">
    <location>
        <begin position="321"/>
        <end position="426"/>
    </location>
</feature>
<accession>A0A2G6E4A9</accession>
<dbReference type="PANTHER" id="PTHR43685">
    <property type="entry name" value="GLYCOSYLTRANSFERASE"/>
    <property type="match status" value="1"/>
</dbReference>
<evidence type="ECO:0000313" key="4">
    <source>
        <dbReference type="Proteomes" id="UP000229740"/>
    </source>
</evidence>
<organism evidence="3 4">
    <name type="scientific">candidate division KSB3 bacterium</name>
    <dbReference type="NCBI Taxonomy" id="2044937"/>
    <lineage>
        <taxon>Bacteria</taxon>
        <taxon>candidate division KSB3</taxon>
    </lineage>
</organism>
<name>A0A2G6E4A9_9BACT</name>
<evidence type="ECO:0000256" key="1">
    <source>
        <dbReference type="SAM" id="Phobius"/>
    </source>
</evidence>
<dbReference type="PANTHER" id="PTHR43685:SF11">
    <property type="entry name" value="GLYCOSYLTRANSFERASE TAGX-RELATED"/>
    <property type="match status" value="1"/>
</dbReference>
<dbReference type="SUPFAM" id="SSF52540">
    <property type="entry name" value="P-loop containing nucleoside triphosphate hydrolases"/>
    <property type="match status" value="1"/>
</dbReference>
<dbReference type="Pfam" id="PF00535">
    <property type="entry name" value="Glycos_transf_2"/>
    <property type="match status" value="1"/>
</dbReference>
<dbReference type="InterPro" id="IPR001173">
    <property type="entry name" value="Glyco_trans_2-like"/>
</dbReference>